<name>A0A6H5J377_9HYME</name>
<dbReference type="AlphaFoldDB" id="A0A6H5J377"/>
<sequence length="122" mass="13688">MRFSGKTVAAISASRLTSSPRLFSALSADSIARFSLLGESATRCFFAPKKSRESRSRVEKNIYRLRDNRSFWSRRQKARESLGDLSRLSSPQLDLRRRRVLYVQKAQESCCGAGGSHVGLDS</sequence>
<dbReference type="EMBL" id="CADCXV010001227">
    <property type="protein sequence ID" value="CAB0042844.1"/>
    <property type="molecule type" value="Genomic_DNA"/>
</dbReference>
<dbReference type="Proteomes" id="UP000479190">
    <property type="component" value="Unassembled WGS sequence"/>
</dbReference>
<keyword evidence="2" id="KW-1185">Reference proteome</keyword>
<gene>
    <name evidence="1" type="ORF">TBRA_LOCUS14438</name>
</gene>
<evidence type="ECO:0000313" key="1">
    <source>
        <dbReference type="EMBL" id="CAB0042844.1"/>
    </source>
</evidence>
<organism evidence="1 2">
    <name type="scientific">Trichogramma brassicae</name>
    <dbReference type="NCBI Taxonomy" id="86971"/>
    <lineage>
        <taxon>Eukaryota</taxon>
        <taxon>Metazoa</taxon>
        <taxon>Ecdysozoa</taxon>
        <taxon>Arthropoda</taxon>
        <taxon>Hexapoda</taxon>
        <taxon>Insecta</taxon>
        <taxon>Pterygota</taxon>
        <taxon>Neoptera</taxon>
        <taxon>Endopterygota</taxon>
        <taxon>Hymenoptera</taxon>
        <taxon>Apocrita</taxon>
        <taxon>Proctotrupomorpha</taxon>
        <taxon>Chalcidoidea</taxon>
        <taxon>Trichogrammatidae</taxon>
        <taxon>Trichogramma</taxon>
    </lineage>
</organism>
<evidence type="ECO:0000313" key="2">
    <source>
        <dbReference type="Proteomes" id="UP000479190"/>
    </source>
</evidence>
<reference evidence="1 2" key="1">
    <citation type="submission" date="2020-02" db="EMBL/GenBank/DDBJ databases">
        <authorList>
            <person name="Ferguson B K."/>
        </authorList>
    </citation>
    <scope>NUCLEOTIDE SEQUENCE [LARGE SCALE GENOMIC DNA]</scope>
</reference>
<protein>
    <submittedName>
        <fullName evidence="1">Uncharacterized protein</fullName>
    </submittedName>
</protein>
<accession>A0A6H5J377</accession>
<proteinExistence type="predicted"/>